<dbReference type="Proteomes" id="UP000242715">
    <property type="component" value="Unassembled WGS sequence"/>
</dbReference>
<sequence length="65" mass="7377">MRVRRRPKWCRQIHGEVVAVGNEKWLLMVVNGIEVVEKVVVMSFMSGFVGKIDVEGVGSKMMIMV</sequence>
<protein>
    <submittedName>
        <fullName evidence="1">Uncharacterized protein</fullName>
    </submittedName>
</protein>
<dbReference type="AlphaFoldDB" id="A0A2Z6PEZ0"/>
<dbReference type="EMBL" id="DF974546">
    <property type="protein sequence ID" value="GAU49310.1"/>
    <property type="molecule type" value="Genomic_DNA"/>
</dbReference>
<reference evidence="2" key="1">
    <citation type="journal article" date="2017" name="Front. Plant Sci.">
        <title>Climate Clever Clovers: New Paradigm to Reduce the Environmental Footprint of Ruminants by Breeding Low Methanogenic Forages Utilizing Haplotype Variation.</title>
        <authorList>
            <person name="Kaur P."/>
            <person name="Appels R."/>
            <person name="Bayer P.E."/>
            <person name="Keeble-Gagnere G."/>
            <person name="Wang J."/>
            <person name="Hirakawa H."/>
            <person name="Shirasawa K."/>
            <person name="Vercoe P."/>
            <person name="Stefanova K."/>
            <person name="Durmic Z."/>
            <person name="Nichols P."/>
            <person name="Revell C."/>
            <person name="Isobe S.N."/>
            <person name="Edwards D."/>
            <person name="Erskine W."/>
        </authorList>
    </citation>
    <scope>NUCLEOTIDE SEQUENCE [LARGE SCALE GENOMIC DNA]</scope>
    <source>
        <strain evidence="2">cv. Daliak</strain>
    </source>
</reference>
<accession>A0A2Z6PEZ0</accession>
<proteinExistence type="predicted"/>
<name>A0A2Z6PEZ0_TRISU</name>
<evidence type="ECO:0000313" key="2">
    <source>
        <dbReference type="Proteomes" id="UP000242715"/>
    </source>
</evidence>
<gene>
    <name evidence="1" type="ORF">TSUD_374290</name>
</gene>
<organism evidence="1 2">
    <name type="scientific">Trifolium subterraneum</name>
    <name type="common">Subterranean clover</name>
    <dbReference type="NCBI Taxonomy" id="3900"/>
    <lineage>
        <taxon>Eukaryota</taxon>
        <taxon>Viridiplantae</taxon>
        <taxon>Streptophyta</taxon>
        <taxon>Embryophyta</taxon>
        <taxon>Tracheophyta</taxon>
        <taxon>Spermatophyta</taxon>
        <taxon>Magnoliopsida</taxon>
        <taxon>eudicotyledons</taxon>
        <taxon>Gunneridae</taxon>
        <taxon>Pentapetalae</taxon>
        <taxon>rosids</taxon>
        <taxon>fabids</taxon>
        <taxon>Fabales</taxon>
        <taxon>Fabaceae</taxon>
        <taxon>Papilionoideae</taxon>
        <taxon>50 kb inversion clade</taxon>
        <taxon>NPAAA clade</taxon>
        <taxon>Hologalegina</taxon>
        <taxon>IRL clade</taxon>
        <taxon>Trifolieae</taxon>
        <taxon>Trifolium</taxon>
    </lineage>
</organism>
<keyword evidence="2" id="KW-1185">Reference proteome</keyword>
<evidence type="ECO:0000313" key="1">
    <source>
        <dbReference type="EMBL" id="GAU49310.1"/>
    </source>
</evidence>